<evidence type="ECO:0000313" key="3">
    <source>
        <dbReference type="EMBL" id="EFN50666.1"/>
    </source>
</evidence>
<dbReference type="Proteomes" id="UP000008141">
    <property type="component" value="Unassembled WGS sequence"/>
</dbReference>
<dbReference type="InterPro" id="IPR036116">
    <property type="entry name" value="FN3_sf"/>
</dbReference>
<proteinExistence type="predicted"/>
<dbReference type="InterPro" id="IPR003961">
    <property type="entry name" value="FN3_dom"/>
</dbReference>
<feature type="region of interest" description="Disordered" evidence="1">
    <location>
        <begin position="273"/>
        <end position="347"/>
    </location>
</feature>
<name>E1ZU29_CHLVA</name>
<dbReference type="PROSITE" id="PS50853">
    <property type="entry name" value="FN3"/>
    <property type="match status" value="1"/>
</dbReference>
<keyword evidence="4" id="KW-1185">Reference proteome</keyword>
<accession>E1ZU29</accession>
<dbReference type="GeneID" id="17350099"/>
<dbReference type="AlphaFoldDB" id="E1ZU29"/>
<evidence type="ECO:0000256" key="1">
    <source>
        <dbReference type="SAM" id="MobiDB-lite"/>
    </source>
</evidence>
<dbReference type="InParanoid" id="E1ZU29"/>
<dbReference type="KEGG" id="cvr:CHLNCDRAFT_143404"/>
<feature type="domain" description="Fibronectin type-III" evidence="2">
    <location>
        <begin position="181"/>
        <end position="286"/>
    </location>
</feature>
<dbReference type="SUPFAM" id="SSF49265">
    <property type="entry name" value="Fibronectin type III"/>
    <property type="match status" value="1"/>
</dbReference>
<organism evidence="4">
    <name type="scientific">Chlorella variabilis</name>
    <name type="common">Green alga</name>
    <dbReference type="NCBI Taxonomy" id="554065"/>
    <lineage>
        <taxon>Eukaryota</taxon>
        <taxon>Viridiplantae</taxon>
        <taxon>Chlorophyta</taxon>
        <taxon>core chlorophytes</taxon>
        <taxon>Trebouxiophyceae</taxon>
        <taxon>Chlorellales</taxon>
        <taxon>Chlorellaceae</taxon>
        <taxon>Chlorella clade</taxon>
        <taxon>Chlorella</taxon>
    </lineage>
</organism>
<sequence length="413" mass="43677">MAAVRNGVLSVWVVPPQIVGDPGGITSYTVRGVAVGISSSVPLSTIEATGKGNTTTSQPRFDFAPGKFLSGRNYSITVRATNRRVALGDQLHVTVDPPTVVGGPGDIIRYFVTGLPIGGGPTIRVNGTGEPTRLRPGQVRFTFAPGTFRSAQLYNLTAAAENVMGRGPAGAALPFQTPRSKPAAPSVVDITINRNGSFSVWIVPPIFVGGPGSISYRVLGDAADPTKGNLSLRSPGLPSSGGRVRVTFAAGTFPPLRTYLFYAFAKNDVGDGDPSVQDIQFTTPANFPPPSPPKPPPAPRPPRPPRPSPPRPPAPPQPPAPPTPPPPPGLWRSATCSQPDDAPPNFVFSKARPLLDLPYLFEPDYAFSPDSVMGGDYSATTIFSTFYSPRAPMSRPNNASDRHCSWWMRTPPA</sequence>
<feature type="compositionally biased region" description="Pro residues" evidence="1">
    <location>
        <begin position="286"/>
        <end position="329"/>
    </location>
</feature>
<gene>
    <name evidence="3" type="ORF">CHLNCDRAFT_143404</name>
</gene>
<dbReference type="EMBL" id="GL433888">
    <property type="protein sequence ID" value="EFN50666.1"/>
    <property type="molecule type" value="Genomic_DNA"/>
</dbReference>
<reference evidence="3 4" key="1">
    <citation type="journal article" date="2010" name="Plant Cell">
        <title>The Chlorella variabilis NC64A genome reveals adaptation to photosymbiosis, coevolution with viruses, and cryptic sex.</title>
        <authorList>
            <person name="Blanc G."/>
            <person name="Duncan G."/>
            <person name="Agarkova I."/>
            <person name="Borodovsky M."/>
            <person name="Gurnon J."/>
            <person name="Kuo A."/>
            <person name="Lindquist E."/>
            <person name="Lucas S."/>
            <person name="Pangilinan J."/>
            <person name="Polle J."/>
            <person name="Salamov A."/>
            <person name="Terry A."/>
            <person name="Yamada T."/>
            <person name="Dunigan D.D."/>
            <person name="Grigoriev I.V."/>
            <person name="Claverie J.M."/>
            <person name="Van Etten J.L."/>
        </authorList>
    </citation>
    <scope>NUCLEOTIDE SEQUENCE [LARGE SCALE GENOMIC DNA]</scope>
    <source>
        <strain evidence="3 4">NC64A</strain>
    </source>
</reference>
<evidence type="ECO:0000259" key="2">
    <source>
        <dbReference type="PROSITE" id="PS50853"/>
    </source>
</evidence>
<protein>
    <recommendedName>
        <fullName evidence="2">Fibronectin type-III domain-containing protein</fullName>
    </recommendedName>
</protein>
<evidence type="ECO:0000313" key="4">
    <source>
        <dbReference type="Proteomes" id="UP000008141"/>
    </source>
</evidence>
<dbReference type="RefSeq" id="XP_005842781.1">
    <property type="nucleotide sequence ID" value="XM_005842721.1"/>
</dbReference>